<name>A0ABR2Z2L2_9CHLO</name>
<evidence type="ECO:0000256" key="4">
    <source>
        <dbReference type="ARBA" id="ARBA00022989"/>
    </source>
</evidence>
<organism evidence="9 10">
    <name type="scientific">Coccomyxa subellipsoidea</name>
    <dbReference type="NCBI Taxonomy" id="248742"/>
    <lineage>
        <taxon>Eukaryota</taxon>
        <taxon>Viridiplantae</taxon>
        <taxon>Chlorophyta</taxon>
        <taxon>core chlorophytes</taxon>
        <taxon>Trebouxiophyceae</taxon>
        <taxon>Trebouxiophyceae incertae sedis</taxon>
        <taxon>Coccomyxaceae</taxon>
        <taxon>Coccomyxa</taxon>
    </lineage>
</organism>
<feature type="compositionally biased region" description="Low complexity" evidence="6">
    <location>
        <begin position="338"/>
        <end position="355"/>
    </location>
</feature>
<dbReference type="PANTHER" id="PTHR10165:SF35">
    <property type="entry name" value="RE23632P"/>
    <property type="match status" value="1"/>
</dbReference>
<evidence type="ECO:0000256" key="6">
    <source>
        <dbReference type="SAM" id="MobiDB-lite"/>
    </source>
</evidence>
<dbReference type="Pfam" id="PF01569">
    <property type="entry name" value="PAP2"/>
    <property type="match status" value="1"/>
</dbReference>
<gene>
    <name evidence="9" type="ORF">WJX75_009413</name>
</gene>
<evidence type="ECO:0000256" key="5">
    <source>
        <dbReference type="ARBA" id="ARBA00023136"/>
    </source>
</evidence>
<dbReference type="InterPro" id="IPR000326">
    <property type="entry name" value="PAP2/HPO"/>
</dbReference>
<dbReference type="EMBL" id="JALJOT010000002">
    <property type="protein sequence ID" value="KAK9917905.1"/>
    <property type="molecule type" value="Genomic_DNA"/>
</dbReference>
<comment type="caution">
    <text evidence="9">The sequence shown here is derived from an EMBL/GenBank/DDBJ whole genome shotgun (WGS) entry which is preliminary data.</text>
</comment>
<evidence type="ECO:0000259" key="8">
    <source>
        <dbReference type="SMART" id="SM00014"/>
    </source>
</evidence>
<keyword evidence="4 7" id="KW-1133">Transmembrane helix</keyword>
<dbReference type="Gene3D" id="1.20.144.10">
    <property type="entry name" value="Phosphatidic acid phosphatase type 2/haloperoxidase"/>
    <property type="match status" value="1"/>
</dbReference>
<evidence type="ECO:0000256" key="1">
    <source>
        <dbReference type="ARBA" id="ARBA00004141"/>
    </source>
</evidence>
<protein>
    <recommendedName>
        <fullName evidence="8">Phosphatidic acid phosphatase type 2/haloperoxidase domain-containing protein</fullName>
    </recommendedName>
</protein>
<comment type="subcellular location">
    <subcellularLocation>
        <location evidence="1">Membrane</location>
        <topology evidence="1">Multi-pass membrane protein</topology>
    </subcellularLocation>
</comment>
<feature type="region of interest" description="Disordered" evidence="6">
    <location>
        <begin position="336"/>
        <end position="372"/>
    </location>
</feature>
<dbReference type="InterPro" id="IPR036938">
    <property type="entry name" value="PAP2/HPO_sf"/>
</dbReference>
<dbReference type="Proteomes" id="UP001491310">
    <property type="component" value="Unassembled WGS sequence"/>
</dbReference>
<sequence>MKNRVKDETEDLPHFPGASNVQKHTSSWRLWHINFKFVIASQQWATIIFTILVCVVPVIILHWGPARHPRNRDIFIYDAGISYPLGDDSVPAWVAWIIPLILLILTVLVGEFILYKPVHANITNAVTTSLHFIIDGLAAFIVAILVYVATKSAVGYLRPDFLARCKPLGGPNYTFQPQYGTDTGTICTETNTSLVDDGRSSFPSGHACMSAVFVWYTAGYFMWAIYFRHRQSVFGSFVERKSWLGFFLKDLGHALALYWILLNVGLSWAIAGSRIVDNKHHPADVVGGFFLGASVALIFVIRATACLKFIPVYNIDTDGAEHLRGGEHGVGDNRLEMAEMGGEPPAAAPLSSASPHPGRANSLGAQHSISLN</sequence>
<feature type="transmembrane region" description="Helical" evidence="7">
    <location>
        <begin position="204"/>
        <end position="226"/>
    </location>
</feature>
<feature type="transmembrane region" description="Helical" evidence="7">
    <location>
        <begin position="247"/>
        <end position="271"/>
    </location>
</feature>
<dbReference type="SUPFAM" id="SSF48317">
    <property type="entry name" value="Acid phosphatase/Vanadium-dependent haloperoxidase"/>
    <property type="match status" value="1"/>
</dbReference>
<feature type="transmembrane region" description="Helical" evidence="7">
    <location>
        <begin position="44"/>
        <end position="63"/>
    </location>
</feature>
<reference evidence="9 10" key="1">
    <citation type="journal article" date="2024" name="Nat. Commun.">
        <title>Phylogenomics reveals the evolutionary origins of lichenization in chlorophyte algae.</title>
        <authorList>
            <person name="Puginier C."/>
            <person name="Libourel C."/>
            <person name="Otte J."/>
            <person name="Skaloud P."/>
            <person name="Haon M."/>
            <person name="Grisel S."/>
            <person name="Petersen M."/>
            <person name="Berrin J.G."/>
            <person name="Delaux P.M."/>
            <person name="Dal Grande F."/>
            <person name="Keller J."/>
        </authorList>
    </citation>
    <scope>NUCLEOTIDE SEQUENCE [LARGE SCALE GENOMIC DNA]</scope>
    <source>
        <strain evidence="9 10">SAG 216-7</strain>
    </source>
</reference>
<dbReference type="PANTHER" id="PTHR10165">
    <property type="entry name" value="LIPID PHOSPHATE PHOSPHATASE"/>
    <property type="match status" value="1"/>
</dbReference>
<feature type="transmembrane region" description="Helical" evidence="7">
    <location>
        <begin position="126"/>
        <end position="149"/>
    </location>
</feature>
<accession>A0ABR2Z2L2</accession>
<proteinExistence type="inferred from homology"/>
<evidence type="ECO:0000256" key="7">
    <source>
        <dbReference type="SAM" id="Phobius"/>
    </source>
</evidence>
<keyword evidence="5 7" id="KW-0472">Membrane</keyword>
<keyword evidence="10" id="KW-1185">Reference proteome</keyword>
<evidence type="ECO:0000256" key="3">
    <source>
        <dbReference type="ARBA" id="ARBA00022692"/>
    </source>
</evidence>
<feature type="compositionally biased region" description="Polar residues" evidence="6">
    <location>
        <begin position="363"/>
        <end position="372"/>
    </location>
</feature>
<dbReference type="InterPro" id="IPR043216">
    <property type="entry name" value="PAP-like"/>
</dbReference>
<dbReference type="SMART" id="SM00014">
    <property type="entry name" value="acidPPc"/>
    <property type="match status" value="1"/>
</dbReference>
<evidence type="ECO:0000313" key="9">
    <source>
        <dbReference type="EMBL" id="KAK9917905.1"/>
    </source>
</evidence>
<evidence type="ECO:0000256" key="2">
    <source>
        <dbReference type="ARBA" id="ARBA00008816"/>
    </source>
</evidence>
<keyword evidence="3 7" id="KW-0812">Transmembrane</keyword>
<feature type="transmembrane region" description="Helical" evidence="7">
    <location>
        <begin position="283"/>
        <end position="301"/>
    </location>
</feature>
<comment type="similarity">
    <text evidence="2">Belongs to the PA-phosphatase related phosphoesterase family.</text>
</comment>
<feature type="transmembrane region" description="Helical" evidence="7">
    <location>
        <begin position="93"/>
        <end position="114"/>
    </location>
</feature>
<evidence type="ECO:0000313" key="10">
    <source>
        <dbReference type="Proteomes" id="UP001491310"/>
    </source>
</evidence>
<feature type="domain" description="Phosphatidic acid phosphatase type 2/haloperoxidase" evidence="8">
    <location>
        <begin position="132"/>
        <end position="300"/>
    </location>
</feature>